<dbReference type="STRING" id="1774969.AUC69_07090"/>
<dbReference type="RefSeq" id="WP_069440873.1">
    <property type="nucleotide sequence ID" value="NZ_LPWF01000008.1"/>
</dbReference>
<feature type="signal peptide" evidence="1">
    <location>
        <begin position="1"/>
        <end position="24"/>
    </location>
</feature>
<organism evidence="2 3">
    <name type="scientific">Methyloceanibacter superfactus</name>
    <dbReference type="NCBI Taxonomy" id="1774969"/>
    <lineage>
        <taxon>Bacteria</taxon>
        <taxon>Pseudomonadati</taxon>
        <taxon>Pseudomonadota</taxon>
        <taxon>Alphaproteobacteria</taxon>
        <taxon>Hyphomicrobiales</taxon>
        <taxon>Hyphomicrobiaceae</taxon>
        <taxon>Methyloceanibacter</taxon>
    </lineage>
</organism>
<evidence type="ECO:0000313" key="2">
    <source>
        <dbReference type="EMBL" id="ODS01426.1"/>
    </source>
</evidence>
<evidence type="ECO:0000256" key="1">
    <source>
        <dbReference type="SAM" id="SignalP"/>
    </source>
</evidence>
<feature type="chain" id="PRO_5009139014" evidence="1">
    <location>
        <begin position="25"/>
        <end position="112"/>
    </location>
</feature>
<keyword evidence="3" id="KW-1185">Reference proteome</keyword>
<reference evidence="2 3" key="1">
    <citation type="journal article" date="2016" name="Environ. Microbiol.">
        <title>New Methyloceanibacter diversity from North Sea sediments includes methanotroph containing solely the soluble methane monooxygenase.</title>
        <authorList>
            <person name="Vekeman B."/>
            <person name="Kerckhof F.M."/>
            <person name="Cremers G."/>
            <person name="de Vos P."/>
            <person name="Vandamme P."/>
            <person name="Boon N."/>
            <person name="Op den Camp H.J."/>
            <person name="Heylen K."/>
        </authorList>
    </citation>
    <scope>NUCLEOTIDE SEQUENCE [LARGE SCALE GENOMIC DNA]</scope>
    <source>
        <strain evidence="2 3">R-67175</strain>
    </source>
</reference>
<dbReference type="Proteomes" id="UP000094472">
    <property type="component" value="Unassembled WGS sequence"/>
</dbReference>
<accession>A0A1E3W6N4</accession>
<evidence type="ECO:0000313" key="3">
    <source>
        <dbReference type="Proteomes" id="UP000094472"/>
    </source>
</evidence>
<proteinExistence type="predicted"/>
<dbReference type="AlphaFoldDB" id="A0A1E3W6N4"/>
<keyword evidence="1" id="KW-0732">Signal</keyword>
<name>A0A1E3W6N4_9HYPH</name>
<gene>
    <name evidence="2" type="ORF">AUC69_07090</name>
</gene>
<dbReference type="EMBL" id="LPWF01000008">
    <property type="protein sequence ID" value="ODS01426.1"/>
    <property type="molecule type" value="Genomic_DNA"/>
</dbReference>
<comment type="caution">
    <text evidence="2">The sequence shown here is derived from an EMBL/GenBank/DDBJ whole genome shotgun (WGS) entry which is preliminary data.</text>
</comment>
<sequence length="112" mass="11970">MKKLLATVIAIICLGFASTGAGQAKTADASSSQCDWIKAESSSGIRVAQIDHCCVGARRMPDDTTRCVYACNDMIDNCTGKMIRAGYPHIAFDGYTPAACIDFILNTPWCSP</sequence>
<protein>
    <submittedName>
        <fullName evidence="2">Uncharacterized protein</fullName>
    </submittedName>
</protein>